<evidence type="ECO:0000256" key="6">
    <source>
        <dbReference type="ARBA" id="ARBA00023136"/>
    </source>
</evidence>
<proteinExistence type="inferred from homology"/>
<keyword evidence="5 8" id="KW-1133">Transmembrane helix</keyword>
<feature type="transmembrane region" description="Helical" evidence="8">
    <location>
        <begin position="174"/>
        <end position="193"/>
    </location>
</feature>
<evidence type="ECO:0000256" key="4">
    <source>
        <dbReference type="ARBA" id="ARBA00022692"/>
    </source>
</evidence>
<dbReference type="SMART" id="SM01415">
    <property type="entry name" value="DUF106"/>
    <property type="match status" value="1"/>
</dbReference>
<dbReference type="STRING" id="1173061.A0A0J9XFI8"/>
<name>A0A0J9XFI8_GEOCN</name>
<evidence type="ECO:0000313" key="9">
    <source>
        <dbReference type="EMBL" id="CDO56082.1"/>
    </source>
</evidence>
<evidence type="ECO:0000256" key="3">
    <source>
        <dbReference type="ARBA" id="ARBA00020822"/>
    </source>
</evidence>
<evidence type="ECO:0000256" key="5">
    <source>
        <dbReference type="ARBA" id="ARBA00022989"/>
    </source>
</evidence>
<keyword evidence="6 8" id="KW-0472">Membrane</keyword>
<comment type="caution">
    <text evidence="9">The sequence shown here is derived from an EMBL/GenBank/DDBJ whole genome shotgun (WGS) entry which is preliminary data.</text>
</comment>
<dbReference type="OrthoDB" id="6745403at2759"/>
<dbReference type="InterPro" id="IPR008568">
    <property type="entry name" value="EMC3"/>
</dbReference>
<dbReference type="PANTHER" id="PTHR13116:SF5">
    <property type="entry name" value="ER MEMBRANE PROTEIN COMPLEX SUBUNIT 3"/>
    <property type="match status" value="1"/>
</dbReference>
<keyword evidence="4 8" id="KW-0812">Transmembrane</keyword>
<evidence type="ECO:0000256" key="8">
    <source>
        <dbReference type="SAM" id="Phobius"/>
    </source>
</evidence>
<evidence type="ECO:0000256" key="2">
    <source>
        <dbReference type="ARBA" id="ARBA00005376"/>
    </source>
</evidence>
<dbReference type="InterPro" id="IPR002809">
    <property type="entry name" value="EMC3/TMCO1"/>
</dbReference>
<comment type="subcellular location">
    <subcellularLocation>
        <location evidence="1">Membrane</location>
        <topology evidence="1">Multi-pass membrane protein</topology>
    </subcellularLocation>
</comment>
<organism evidence="9 10">
    <name type="scientific">Geotrichum candidum</name>
    <name type="common">Oospora lactis</name>
    <name type="synonym">Dipodascus geotrichum</name>
    <dbReference type="NCBI Taxonomy" id="1173061"/>
    <lineage>
        <taxon>Eukaryota</taxon>
        <taxon>Fungi</taxon>
        <taxon>Dikarya</taxon>
        <taxon>Ascomycota</taxon>
        <taxon>Saccharomycotina</taxon>
        <taxon>Dipodascomycetes</taxon>
        <taxon>Dipodascales</taxon>
        <taxon>Dipodascaceae</taxon>
        <taxon>Geotrichum</taxon>
    </lineage>
</organism>
<comment type="similarity">
    <text evidence="2 7">Belongs to the EMC3 family.</text>
</comment>
<reference evidence="9" key="1">
    <citation type="submission" date="2014-03" db="EMBL/GenBank/DDBJ databases">
        <authorList>
            <person name="Casaregola S."/>
        </authorList>
    </citation>
    <scope>NUCLEOTIDE SEQUENCE [LARGE SCALE GENOMIC DNA]</scope>
    <source>
        <strain evidence="9">CLIB 918</strain>
    </source>
</reference>
<comment type="function">
    <text evidence="7">The EMC seems to be required for efficient folding of proteins in the endoplasmic reticulum (ER).</text>
</comment>
<dbReference type="PANTHER" id="PTHR13116">
    <property type="entry name" value="ER MEMBRANE PROTEIN COMPLEX SUBUNIT 3"/>
    <property type="match status" value="1"/>
</dbReference>
<feature type="transmembrane region" description="Helical" evidence="8">
    <location>
        <begin position="12"/>
        <end position="30"/>
    </location>
</feature>
<protein>
    <recommendedName>
        <fullName evidence="3 7">ER membrane protein complex subunit 3</fullName>
    </recommendedName>
</protein>
<dbReference type="GO" id="GO:0034975">
    <property type="term" value="P:protein folding in endoplasmic reticulum"/>
    <property type="evidence" value="ECO:0007669"/>
    <property type="project" value="TreeGrafter"/>
</dbReference>
<gene>
    <name evidence="9" type="ORF">BN980_GECA13s02727g</name>
</gene>
<evidence type="ECO:0000313" key="10">
    <source>
        <dbReference type="Proteomes" id="UP000242525"/>
    </source>
</evidence>
<sequence length="250" mass="28208">MAVPDLILDPNLRIWVLFPILFIMILFGLIRHYANVLLMSNPKVGDVKSIREQQFLSYASSLKFNSVNLPTNAFIERQQYYSEQFKNGRYLKNPEAAGKAPSLTDSSMMDGMFNMVKGQAMNFVPQTLMMSWISTLFSGFVLMRLPFPLTVRFKSMLQSGVATNDLDVRWVSAVSWYVLNLIGLQSVFSLILGRENTASGLQQQQPGANMLQPGIDPSKIFKAEAENLELVTPWCIFDGIEERVLHAENA</sequence>
<accession>A0A0J9XFI8</accession>
<dbReference type="GO" id="GO:0072546">
    <property type="term" value="C:EMC complex"/>
    <property type="evidence" value="ECO:0007669"/>
    <property type="project" value="TreeGrafter"/>
</dbReference>
<dbReference type="Proteomes" id="UP000242525">
    <property type="component" value="Unassembled WGS sequence"/>
</dbReference>
<feature type="transmembrane region" description="Helical" evidence="8">
    <location>
        <begin position="127"/>
        <end position="147"/>
    </location>
</feature>
<dbReference type="Pfam" id="PF01956">
    <property type="entry name" value="EMC3_TMCO1"/>
    <property type="match status" value="1"/>
</dbReference>
<dbReference type="PIRSF" id="PIRSF010045">
    <property type="entry name" value="DUF850_TM_euk"/>
    <property type="match status" value="1"/>
</dbReference>
<dbReference type="AlphaFoldDB" id="A0A0J9XFI8"/>
<evidence type="ECO:0000256" key="1">
    <source>
        <dbReference type="ARBA" id="ARBA00004141"/>
    </source>
</evidence>
<keyword evidence="10" id="KW-1185">Reference proteome</keyword>
<evidence type="ECO:0000256" key="7">
    <source>
        <dbReference type="PIRNR" id="PIRNR010045"/>
    </source>
</evidence>
<dbReference type="EMBL" id="CCBN010000013">
    <property type="protein sequence ID" value="CDO56082.1"/>
    <property type="molecule type" value="Genomic_DNA"/>
</dbReference>